<dbReference type="InterPro" id="IPR030048">
    <property type="entry name" value="SurE"/>
</dbReference>
<dbReference type="Gene3D" id="3.40.1210.10">
    <property type="entry name" value="Survival protein SurE-like phosphatase/nucleotidase"/>
    <property type="match status" value="1"/>
</dbReference>
<name>A0A0L0NZX8_CANAR</name>
<evidence type="ECO:0000256" key="3">
    <source>
        <dbReference type="ARBA" id="ARBA00022801"/>
    </source>
</evidence>
<organism evidence="6 7">
    <name type="scientific">Candidozyma auris</name>
    <name type="common">Yeast</name>
    <name type="synonym">Candida auris</name>
    <dbReference type="NCBI Taxonomy" id="498019"/>
    <lineage>
        <taxon>Eukaryota</taxon>
        <taxon>Fungi</taxon>
        <taxon>Dikarya</taxon>
        <taxon>Ascomycota</taxon>
        <taxon>Saccharomycotina</taxon>
        <taxon>Pichiomycetes</taxon>
        <taxon>Metschnikowiaceae</taxon>
        <taxon>Candidozyma</taxon>
    </lineage>
</organism>
<dbReference type="SUPFAM" id="SSF64167">
    <property type="entry name" value="SurE-like"/>
    <property type="match status" value="1"/>
</dbReference>
<reference evidence="7" key="1">
    <citation type="journal article" date="2015" name="BMC Genomics">
        <title>Draft genome of a commonly misdiagnosed multidrug resistant pathogen Candida auris.</title>
        <authorList>
            <person name="Chatterjee S."/>
            <person name="Alampalli S.V."/>
            <person name="Nageshan R.K."/>
            <person name="Chettiar S.T."/>
            <person name="Joshi S."/>
            <person name="Tatu U.S."/>
        </authorList>
    </citation>
    <scope>NUCLEOTIDE SEQUENCE [LARGE SCALE GENOMIC DNA]</scope>
    <source>
        <strain evidence="7">6684</strain>
    </source>
</reference>
<dbReference type="VEuPathDB" id="FungiDB:CJJ07_000090"/>
<dbReference type="NCBIfam" id="TIGR00087">
    <property type="entry name" value="surE"/>
    <property type="match status" value="1"/>
</dbReference>
<comment type="similarity">
    <text evidence="1">Belongs to the SurE nucleotidase family.</text>
</comment>
<dbReference type="PANTHER" id="PTHR30457:SF0">
    <property type="entry name" value="PHOSPHATASE, PUTATIVE (AFU_ORTHOLOGUE AFUA_4G01070)-RELATED"/>
    <property type="match status" value="1"/>
</dbReference>
<evidence type="ECO:0000256" key="1">
    <source>
        <dbReference type="ARBA" id="ARBA00011062"/>
    </source>
</evidence>
<evidence type="ECO:0000256" key="4">
    <source>
        <dbReference type="SAM" id="SignalP"/>
    </source>
</evidence>
<keyword evidence="3" id="KW-0378">Hydrolase</keyword>
<dbReference type="GO" id="GO:0046872">
    <property type="term" value="F:metal ion binding"/>
    <property type="evidence" value="ECO:0007669"/>
    <property type="project" value="UniProtKB-KW"/>
</dbReference>
<dbReference type="GO" id="GO:0008252">
    <property type="term" value="F:nucleotidase activity"/>
    <property type="evidence" value="ECO:0007669"/>
    <property type="project" value="InterPro"/>
</dbReference>
<dbReference type="AlphaFoldDB" id="A0A0L0NZX8"/>
<evidence type="ECO:0000313" key="7">
    <source>
        <dbReference type="Proteomes" id="UP000037122"/>
    </source>
</evidence>
<evidence type="ECO:0000313" key="6">
    <source>
        <dbReference type="EMBL" id="KND99701.1"/>
    </source>
</evidence>
<dbReference type="VEuPathDB" id="FungiDB:QG37_03497"/>
<dbReference type="InterPro" id="IPR002828">
    <property type="entry name" value="SurE-like_Pase/nucleotidase"/>
</dbReference>
<feature type="signal peptide" evidence="4">
    <location>
        <begin position="1"/>
        <end position="18"/>
    </location>
</feature>
<dbReference type="VEuPathDB" id="FungiDB:CJJ09_001866"/>
<dbReference type="Pfam" id="PF01975">
    <property type="entry name" value="SurE"/>
    <property type="match status" value="1"/>
</dbReference>
<evidence type="ECO:0000259" key="5">
    <source>
        <dbReference type="Pfam" id="PF01975"/>
    </source>
</evidence>
<sequence length="334" mass="36358">MKFSTIASAFLAASSAIAAPLAKRDDGKNKTILLTNDDGWAATNIRATYSALKDAGYDVILVAPVQQRSGFGGQFALPTTEKLTEDGEFSYPPAGSPSWGHEDNDKNIWYFNGTPASSVAFALNYVVPQHFDNKSIDLVVAGPNEGLNLSPGMYTLSGTIGATYASVLRGYPAIAFSGSNSNNSFFKDDELRLSDDLFPPVIYAKKVVEIVDRLFNLSSARPRVLPKTTGLNVNFPKVGDEDEECKDPEWVFTRLSGEDSPVPNLKYSNGTVKWSDGLFETATECVFGDCDLPSEAWVIAEQKCKTPISVFSIDYDASYQQAKSVQKYLGPLFD</sequence>
<dbReference type="PANTHER" id="PTHR30457">
    <property type="entry name" value="5'-NUCLEOTIDASE SURE"/>
    <property type="match status" value="1"/>
</dbReference>
<dbReference type="EMBL" id="LGST01000022">
    <property type="protein sequence ID" value="KND99701.1"/>
    <property type="molecule type" value="Genomic_DNA"/>
</dbReference>
<comment type="caution">
    <text evidence="6">The sequence shown here is derived from an EMBL/GenBank/DDBJ whole genome shotgun (WGS) entry which is preliminary data.</text>
</comment>
<accession>A0A0L0NZX8</accession>
<dbReference type="VEuPathDB" id="FungiDB:B9J08_001613"/>
<evidence type="ECO:0000256" key="2">
    <source>
        <dbReference type="ARBA" id="ARBA00022723"/>
    </source>
</evidence>
<feature type="chain" id="PRO_5005545414" description="Survival protein SurE-like phosphatase/nucleotidase domain-containing protein" evidence="4">
    <location>
        <begin position="19"/>
        <end position="334"/>
    </location>
</feature>
<feature type="domain" description="Survival protein SurE-like phosphatase/nucleotidase" evidence="5">
    <location>
        <begin position="32"/>
        <end position="246"/>
    </location>
</feature>
<dbReference type="VEuPathDB" id="FungiDB:CJI97_001697"/>
<dbReference type="Proteomes" id="UP000037122">
    <property type="component" value="Unassembled WGS sequence"/>
</dbReference>
<protein>
    <recommendedName>
        <fullName evidence="5">Survival protein SurE-like phosphatase/nucleotidase domain-containing protein</fullName>
    </recommendedName>
</protein>
<gene>
    <name evidence="6" type="ORF">QG37_03497</name>
</gene>
<dbReference type="InterPro" id="IPR036523">
    <property type="entry name" value="SurE-like_sf"/>
</dbReference>
<dbReference type="VEuPathDB" id="FungiDB:CJI96_0000079"/>
<keyword evidence="4" id="KW-0732">Signal</keyword>
<proteinExistence type="inferred from homology"/>
<keyword evidence="2" id="KW-0479">Metal-binding</keyword>